<dbReference type="PANTHER" id="PTHR10845">
    <property type="entry name" value="REGULATOR OF G PROTEIN SIGNALING"/>
    <property type="match status" value="1"/>
</dbReference>
<reference evidence="4" key="1">
    <citation type="journal article" date="2015" name="Nat. Genet.">
        <title>The genome and transcriptome of the zoonotic hookworm Ancylostoma ceylanicum identify infection-specific gene families.</title>
        <authorList>
            <person name="Schwarz E.M."/>
            <person name="Hu Y."/>
            <person name="Antoshechkin I."/>
            <person name="Miller M.M."/>
            <person name="Sternberg P.W."/>
            <person name="Aroian R.V."/>
        </authorList>
    </citation>
    <scope>NUCLEOTIDE SEQUENCE</scope>
    <source>
        <strain evidence="4">HY135</strain>
    </source>
</reference>
<protein>
    <recommendedName>
        <fullName evidence="2">RGS domain-containing protein</fullName>
    </recommendedName>
</protein>
<feature type="compositionally biased region" description="Low complexity" evidence="1">
    <location>
        <begin position="128"/>
        <end position="138"/>
    </location>
</feature>
<dbReference type="AlphaFoldDB" id="A0A016T5K9"/>
<dbReference type="PRINTS" id="PR01301">
    <property type="entry name" value="RGSPROTEIN"/>
</dbReference>
<evidence type="ECO:0000256" key="1">
    <source>
        <dbReference type="SAM" id="MobiDB-lite"/>
    </source>
</evidence>
<feature type="region of interest" description="Disordered" evidence="1">
    <location>
        <begin position="103"/>
        <end position="146"/>
    </location>
</feature>
<dbReference type="Gene3D" id="1.10.167.10">
    <property type="entry name" value="Regulator of G-protein Signalling 4, domain 2"/>
    <property type="match status" value="1"/>
</dbReference>
<dbReference type="Proteomes" id="UP000024635">
    <property type="component" value="Unassembled WGS sequence"/>
</dbReference>
<sequence>MSLDAALPRTPNLPTSPSLPPLSNFRVNALTRQKRCTNLRAFRRHLDPFFEDTETFYDSGDNWDMFDMSTTRHVEESEELKALRLRRSRFERSVALRDSRRRTAARLEKRKLSKSESAESQEEDDSSWKLSRSSSMRSSRSKAKRVTTVMGAISEVPTDSMQFVTLSGSPYRMSSRTKRMVESDRRHPAFKEVDGNEEKSVKDCGLNLPRRSQAEFTIEHHCTNDCRCECSTPSSSSQPSEVDVGTRHRRCTSLKQAPRNALRPQLSLPLRLSNVTNGADEELAGAVGGGSVRRKSRNCRDEGTLSTSLTASEGGDQLAASSEQRPPAGAAGSAECVPDFGALSDGLILPETNASRDMKIFKRVLRDPKLRQPFQLFLEQQFCAENLNFYVAVERFRDMQFNNESKASERASFARHIYERHFAANSTEPVNVDNSTSKRIRETMQGGKYPRNTFDLAQYQIFHLLKYDCWPRFLRAGGVQPEFSDEELAEEDERQHRLDIGGQLISLSFAG</sequence>
<proteinExistence type="predicted"/>
<feature type="region of interest" description="Disordered" evidence="1">
    <location>
        <begin position="285"/>
        <end position="333"/>
    </location>
</feature>
<keyword evidence="4" id="KW-1185">Reference proteome</keyword>
<gene>
    <name evidence="3" type="primary">Acey_s0136.g1981</name>
    <name evidence="3" type="ORF">Y032_0136g1981</name>
</gene>
<evidence type="ECO:0000313" key="4">
    <source>
        <dbReference type="Proteomes" id="UP000024635"/>
    </source>
</evidence>
<dbReference type="SMART" id="SM00315">
    <property type="entry name" value="RGS"/>
    <property type="match status" value="1"/>
</dbReference>
<evidence type="ECO:0000259" key="2">
    <source>
        <dbReference type="PROSITE" id="PS50132"/>
    </source>
</evidence>
<comment type="caution">
    <text evidence="3">The sequence shown here is derived from an EMBL/GenBank/DDBJ whole genome shotgun (WGS) entry which is preliminary data.</text>
</comment>
<feature type="region of interest" description="Disordered" evidence="1">
    <location>
        <begin position="1"/>
        <end position="20"/>
    </location>
</feature>
<feature type="compositionally biased region" description="Low complexity" evidence="1">
    <location>
        <begin position="7"/>
        <end position="20"/>
    </location>
</feature>
<dbReference type="Pfam" id="PF00615">
    <property type="entry name" value="RGS"/>
    <property type="match status" value="1"/>
</dbReference>
<name>A0A016T5K9_9BILA</name>
<feature type="compositionally biased region" description="Basic residues" evidence="1">
    <location>
        <begin position="103"/>
        <end position="112"/>
    </location>
</feature>
<evidence type="ECO:0000313" key="3">
    <source>
        <dbReference type="EMBL" id="EYB97889.1"/>
    </source>
</evidence>
<dbReference type="InterPro" id="IPR016137">
    <property type="entry name" value="RGS"/>
</dbReference>
<organism evidence="3 4">
    <name type="scientific">Ancylostoma ceylanicum</name>
    <dbReference type="NCBI Taxonomy" id="53326"/>
    <lineage>
        <taxon>Eukaryota</taxon>
        <taxon>Metazoa</taxon>
        <taxon>Ecdysozoa</taxon>
        <taxon>Nematoda</taxon>
        <taxon>Chromadorea</taxon>
        <taxon>Rhabditida</taxon>
        <taxon>Rhabditina</taxon>
        <taxon>Rhabditomorpha</taxon>
        <taxon>Strongyloidea</taxon>
        <taxon>Ancylostomatidae</taxon>
        <taxon>Ancylostomatinae</taxon>
        <taxon>Ancylostoma</taxon>
    </lineage>
</organism>
<feature type="domain" description="RGS" evidence="2">
    <location>
        <begin position="360"/>
        <end position="476"/>
    </location>
</feature>
<dbReference type="SUPFAM" id="SSF48097">
    <property type="entry name" value="Regulator of G-protein signaling, RGS"/>
    <property type="match status" value="1"/>
</dbReference>
<dbReference type="InterPro" id="IPR036305">
    <property type="entry name" value="RGS_sf"/>
</dbReference>
<dbReference type="InterPro" id="IPR044926">
    <property type="entry name" value="RGS_subdomain_2"/>
</dbReference>
<dbReference type="PANTHER" id="PTHR10845:SF254">
    <property type="entry name" value="RGS DOMAIN-CONTAINING PROTEIN-RELATED"/>
    <property type="match status" value="1"/>
</dbReference>
<dbReference type="PROSITE" id="PS50132">
    <property type="entry name" value="RGS"/>
    <property type="match status" value="1"/>
</dbReference>
<dbReference type="EMBL" id="JARK01001472">
    <property type="protein sequence ID" value="EYB97889.1"/>
    <property type="molecule type" value="Genomic_DNA"/>
</dbReference>
<accession>A0A016T5K9</accession>
<dbReference type="OrthoDB" id="196547at2759"/>